<name>A0A6C7EHA6_ILUCY</name>
<reference evidence="1 2" key="1">
    <citation type="journal article" date="2013" name="Int. J. Syst. Evol. Microbiol.">
        <title>Ilumatobacter nonamiense sp. nov. and Ilumatobacter coccineum sp. nov., isolated from seashore sand.</title>
        <authorList>
            <person name="Matsumoto A."/>
            <person name="Kasai H."/>
            <person name="Matsuo Y."/>
            <person name="Shizuri Y."/>
            <person name="Ichikawa N."/>
            <person name="Fujita N."/>
            <person name="Omura S."/>
            <person name="Takahashi Y."/>
        </authorList>
    </citation>
    <scope>NUCLEOTIDE SEQUENCE [LARGE SCALE GENOMIC DNA]</scope>
    <source>
        <strain evidence="2">NBRC 103263 / KCTC 29153 / YM16-304</strain>
    </source>
</reference>
<keyword evidence="2" id="KW-1185">Reference proteome</keyword>
<organism evidence="1 2">
    <name type="scientific">Ilumatobacter coccineus (strain NBRC 103263 / KCTC 29153 / YM16-304)</name>
    <dbReference type="NCBI Taxonomy" id="1313172"/>
    <lineage>
        <taxon>Bacteria</taxon>
        <taxon>Bacillati</taxon>
        <taxon>Actinomycetota</taxon>
        <taxon>Acidimicrobiia</taxon>
        <taxon>Acidimicrobiales</taxon>
        <taxon>Ilumatobacteraceae</taxon>
        <taxon>Ilumatobacter</taxon>
    </lineage>
</organism>
<gene>
    <name evidence="1" type="ORF">YM304_30420</name>
</gene>
<dbReference type="Proteomes" id="UP000011863">
    <property type="component" value="Chromosome"/>
</dbReference>
<dbReference type="AlphaFoldDB" id="A0A6C7EHA6"/>
<sequence length="167" mass="18018">MLRFRLCSVRTDRLEMCSGFCFMKYMSNKQSTTTITVKGVEVSADEITKLRDDEQNSWAKVADALGIGSPGTARRAYTALVRPHTESRLKSGGGRNGSGLVPVLLNGLDLAGVRKAIVGKTISVQRQGDKVETIPVAKVTSVKNETVNFNDGSKSRSVKADKVLAAK</sequence>
<dbReference type="EMBL" id="AP012057">
    <property type="protein sequence ID" value="BAN03356.1"/>
    <property type="molecule type" value="Genomic_DNA"/>
</dbReference>
<proteinExistence type="predicted"/>
<evidence type="ECO:0000313" key="2">
    <source>
        <dbReference type="Proteomes" id="UP000011863"/>
    </source>
</evidence>
<evidence type="ECO:0000313" key="1">
    <source>
        <dbReference type="EMBL" id="BAN03356.1"/>
    </source>
</evidence>
<dbReference type="KEGG" id="aym:YM304_30420"/>
<protein>
    <submittedName>
        <fullName evidence="1">Uncharacterized protein</fullName>
    </submittedName>
</protein>
<accession>A0A6C7EHA6</accession>